<protein>
    <submittedName>
        <fullName evidence="3">Diguanylate cyclase</fullName>
    </submittedName>
</protein>
<gene>
    <name evidence="3" type="ORF">DDZ44_02760</name>
</gene>
<dbReference type="SUPFAM" id="SSF55785">
    <property type="entry name" value="PYP-like sensor domain (PAS domain)"/>
    <property type="match status" value="1"/>
</dbReference>
<dbReference type="CDD" id="cd00130">
    <property type="entry name" value="PAS"/>
    <property type="match status" value="1"/>
</dbReference>
<dbReference type="STRING" id="378794.GCA_001570625_02836"/>
<dbReference type="InterPro" id="IPR043128">
    <property type="entry name" value="Rev_trsase/Diguanyl_cyclase"/>
</dbReference>
<dbReference type="AlphaFoldDB" id="A0A354YU40"/>
<dbReference type="GO" id="GO:0006355">
    <property type="term" value="P:regulation of DNA-templated transcription"/>
    <property type="evidence" value="ECO:0007669"/>
    <property type="project" value="InterPro"/>
</dbReference>
<dbReference type="NCBIfam" id="TIGR00229">
    <property type="entry name" value="sensory_box"/>
    <property type="match status" value="1"/>
</dbReference>
<dbReference type="InterPro" id="IPR000160">
    <property type="entry name" value="GGDEF_dom"/>
</dbReference>
<dbReference type="SMART" id="SM00091">
    <property type="entry name" value="PAS"/>
    <property type="match status" value="1"/>
</dbReference>
<dbReference type="PROSITE" id="PS50112">
    <property type="entry name" value="PAS"/>
    <property type="match status" value="1"/>
</dbReference>
<feature type="domain" description="PAS" evidence="1">
    <location>
        <begin position="15"/>
        <end position="55"/>
    </location>
</feature>
<dbReference type="Pfam" id="PF00989">
    <property type="entry name" value="PAS"/>
    <property type="match status" value="1"/>
</dbReference>
<dbReference type="Gene3D" id="3.30.70.270">
    <property type="match status" value="1"/>
</dbReference>
<evidence type="ECO:0000259" key="2">
    <source>
        <dbReference type="PROSITE" id="PS50887"/>
    </source>
</evidence>
<evidence type="ECO:0000259" key="1">
    <source>
        <dbReference type="PROSITE" id="PS50112"/>
    </source>
</evidence>
<dbReference type="PANTHER" id="PTHR46663:SF3">
    <property type="entry name" value="SLL0267 PROTEIN"/>
    <property type="match status" value="1"/>
</dbReference>
<name>A0A354YU40_9FIRM</name>
<organism evidence="3 4">
    <name type="scientific">Syntrophomonas wolfei</name>
    <dbReference type="NCBI Taxonomy" id="863"/>
    <lineage>
        <taxon>Bacteria</taxon>
        <taxon>Bacillati</taxon>
        <taxon>Bacillota</taxon>
        <taxon>Clostridia</taxon>
        <taxon>Eubacteriales</taxon>
        <taxon>Syntrophomonadaceae</taxon>
        <taxon>Syntrophomonas</taxon>
    </lineage>
</organism>
<dbReference type="SMART" id="SM00267">
    <property type="entry name" value="GGDEF"/>
    <property type="match status" value="1"/>
</dbReference>
<dbReference type="EMBL" id="DNZF01000057">
    <property type="protein sequence ID" value="HBK52845.1"/>
    <property type="molecule type" value="Genomic_DNA"/>
</dbReference>
<comment type="caution">
    <text evidence="3">The sequence shown here is derived from an EMBL/GenBank/DDBJ whole genome shotgun (WGS) entry which is preliminary data.</text>
</comment>
<dbReference type="InterPro" id="IPR052163">
    <property type="entry name" value="DGC-Regulatory_Protein"/>
</dbReference>
<accession>A0A354YU40</accession>
<dbReference type="SUPFAM" id="SSF55073">
    <property type="entry name" value="Nucleotide cyclase"/>
    <property type="match status" value="1"/>
</dbReference>
<dbReference type="CDD" id="cd01949">
    <property type="entry name" value="GGDEF"/>
    <property type="match status" value="1"/>
</dbReference>
<reference evidence="3 4" key="1">
    <citation type="journal article" date="2018" name="Nat. Biotechnol.">
        <title>A standardized bacterial taxonomy based on genome phylogeny substantially revises the tree of life.</title>
        <authorList>
            <person name="Parks D.H."/>
            <person name="Chuvochina M."/>
            <person name="Waite D.W."/>
            <person name="Rinke C."/>
            <person name="Skarshewski A."/>
            <person name="Chaumeil P.A."/>
            <person name="Hugenholtz P."/>
        </authorList>
    </citation>
    <scope>NUCLEOTIDE SEQUENCE [LARGE SCALE GENOMIC DNA]</scope>
    <source>
        <strain evidence="3">UBA10948</strain>
    </source>
</reference>
<dbReference type="Pfam" id="PF00990">
    <property type="entry name" value="GGDEF"/>
    <property type="match status" value="1"/>
</dbReference>
<dbReference type="InterPro" id="IPR029787">
    <property type="entry name" value="Nucleotide_cyclase"/>
</dbReference>
<dbReference type="InterPro" id="IPR013767">
    <property type="entry name" value="PAS_fold"/>
</dbReference>
<feature type="domain" description="GGDEF" evidence="2">
    <location>
        <begin position="191"/>
        <end position="263"/>
    </location>
</feature>
<dbReference type="Gene3D" id="3.30.450.20">
    <property type="entry name" value="PAS domain"/>
    <property type="match status" value="1"/>
</dbReference>
<dbReference type="PROSITE" id="PS50887">
    <property type="entry name" value="GGDEF"/>
    <property type="match status" value="1"/>
</dbReference>
<feature type="non-terminal residue" evidence="3">
    <location>
        <position position="263"/>
    </location>
</feature>
<evidence type="ECO:0000313" key="3">
    <source>
        <dbReference type="EMBL" id="HBK52845.1"/>
    </source>
</evidence>
<dbReference type="PANTHER" id="PTHR46663">
    <property type="entry name" value="DIGUANYLATE CYCLASE DGCT-RELATED"/>
    <property type="match status" value="1"/>
</dbReference>
<dbReference type="Proteomes" id="UP000263273">
    <property type="component" value="Unassembled WGS sequence"/>
</dbReference>
<dbReference type="InterPro" id="IPR035965">
    <property type="entry name" value="PAS-like_dom_sf"/>
</dbReference>
<sequence length="263" mass="30314">MPCWRDKMFKLAYLALDKVNQGIIILDKDLKIFFWNAWLEQYTGKSQDETIGQKLPQLFPDLSRKPCLDAFQGALFHQQSRFLSGALHHCFIAPAGDIRKDVRQNLLVEPLYCDDEEYILLQISDLTGHYSRVKQLKHMIKEIDNEYEQVRAAEKINRFKAFHDALTGLPNRYLFYDRLDNAISMAQRNKEMLAVAFLDLDGFKEVNDSYGHEAGDLLLQAVAERLRELLRESDTLARLGGDEFLLIFPQIKGEADAATIAEK</sequence>
<dbReference type="NCBIfam" id="TIGR00254">
    <property type="entry name" value="GGDEF"/>
    <property type="match status" value="1"/>
</dbReference>
<dbReference type="InterPro" id="IPR000014">
    <property type="entry name" value="PAS"/>
</dbReference>
<evidence type="ECO:0000313" key="4">
    <source>
        <dbReference type="Proteomes" id="UP000263273"/>
    </source>
</evidence>
<proteinExistence type="predicted"/>